<dbReference type="AlphaFoldDB" id="A0A162C9G1"/>
<name>A0A162C9G1_9BACI</name>
<evidence type="ECO:0000313" key="3">
    <source>
        <dbReference type="EMBL" id="KZN97623.1"/>
    </source>
</evidence>
<accession>A0A162C9G1</accession>
<keyword evidence="2" id="KW-0812">Transmembrane</keyword>
<reference evidence="3 4" key="1">
    <citation type="submission" date="2016-04" db="EMBL/GenBank/DDBJ databases">
        <title>Draft genome sequence of Aeribacillus pallidus 8m3 from petroleum reservoir.</title>
        <authorList>
            <person name="Poltaraus A.B."/>
            <person name="Nazina T.N."/>
            <person name="Tourova T.P."/>
            <person name="Malakho S.M."/>
            <person name="Korshunova A.V."/>
            <person name="Sokolova D.S."/>
        </authorList>
    </citation>
    <scope>NUCLEOTIDE SEQUENCE [LARGE SCALE GENOMIC DNA]</scope>
    <source>
        <strain evidence="3 4">8m3</strain>
    </source>
</reference>
<evidence type="ECO:0000256" key="1">
    <source>
        <dbReference type="SAM" id="Coils"/>
    </source>
</evidence>
<proteinExistence type="predicted"/>
<feature type="transmembrane region" description="Helical" evidence="2">
    <location>
        <begin position="6"/>
        <end position="26"/>
    </location>
</feature>
<gene>
    <name evidence="3" type="ORF">AZI98_02340</name>
</gene>
<dbReference type="STRING" id="33936.AZI98_02340"/>
<protein>
    <recommendedName>
        <fullName evidence="5">Swarming motility protein SwrB</fullName>
    </recommendedName>
</protein>
<evidence type="ECO:0000256" key="2">
    <source>
        <dbReference type="SAM" id="Phobius"/>
    </source>
</evidence>
<evidence type="ECO:0008006" key="5">
    <source>
        <dbReference type="Google" id="ProtNLM"/>
    </source>
</evidence>
<organism evidence="3 4">
    <name type="scientific">Aeribacillus pallidus</name>
    <dbReference type="NCBI Taxonomy" id="33936"/>
    <lineage>
        <taxon>Bacteria</taxon>
        <taxon>Bacillati</taxon>
        <taxon>Bacillota</taxon>
        <taxon>Bacilli</taxon>
        <taxon>Bacillales</taxon>
        <taxon>Bacillaceae</taxon>
        <taxon>Aeribacillus</taxon>
    </lineage>
</organism>
<keyword evidence="1" id="KW-0175">Coiled coil</keyword>
<dbReference type="EMBL" id="LWBR01000007">
    <property type="protein sequence ID" value="KZN97623.1"/>
    <property type="molecule type" value="Genomic_DNA"/>
</dbReference>
<feature type="coiled-coil region" evidence="1">
    <location>
        <begin position="26"/>
        <end position="71"/>
    </location>
</feature>
<comment type="caution">
    <text evidence="3">The sequence shown here is derived from an EMBL/GenBank/DDBJ whole genome shotgun (WGS) entry which is preliminary data.</text>
</comment>
<dbReference type="OrthoDB" id="1708317at2"/>
<keyword evidence="2" id="KW-0472">Membrane</keyword>
<dbReference type="InterPro" id="IPR046118">
    <property type="entry name" value="DUF6115"/>
</dbReference>
<evidence type="ECO:0000313" key="4">
    <source>
        <dbReference type="Proteomes" id="UP000076476"/>
    </source>
</evidence>
<sequence length="159" mass="18659">MAVFLLLSFVLHIVSFYFIILLYTRYQNVKKIEEKQEQLLKEAEDSLAMFLLELKEENKQFLEQLEQNSAKPRSFDLEKLVAQLEDKVEVSTIQKDASADVEPIDKDAELIEEPKDKRKNLHKQVFQLLEKGYTIDEIAQTLHVGKTEIELVMKFQQND</sequence>
<keyword evidence="4" id="KW-1185">Reference proteome</keyword>
<dbReference type="RefSeq" id="WP_063386689.1">
    <property type="nucleotide sequence ID" value="NZ_LWBR01000007.1"/>
</dbReference>
<dbReference type="Proteomes" id="UP000076476">
    <property type="component" value="Unassembled WGS sequence"/>
</dbReference>
<keyword evidence="2" id="KW-1133">Transmembrane helix</keyword>
<dbReference type="Pfam" id="PF19610">
    <property type="entry name" value="DUF6115"/>
    <property type="match status" value="1"/>
</dbReference>